<feature type="region of interest" description="Disordered" evidence="1">
    <location>
        <begin position="96"/>
        <end position="119"/>
    </location>
</feature>
<dbReference type="PANTHER" id="PTHR10668">
    <property type="entry name" value="PHYTOENE DEHYDROGENASE"/>
    <property type="match status" value="1"/>
</dbReference>
<keyword evidence="3" id="KW-1185">Reference proteome</keyword>
<evidence type="ECO:0000313" key="2">
    <source>
        <dbReference type="EMBL" id="GAA2098421.1"/>
    </source>
</evidence>
<dbReference type="EMBL" id="BAAAPZ010000007">
    <property type="protein sequence ID" value="GAA2098421.1"/>
    <property type="molecule type" value="Genomic_DNA"/>
</dbReference>
<dbReference type="SUPFAM" id="SSF51905">
    <property type="entry name" value="FAD/NAD(P)-binding domain"/>
    <property type="match status" value="1"/>
</dbReference>
<dbReference type="PANTHER" id="PTHR10668:SF105">
    <property type="entry name" value="DEHYDROGENASE-RELATED"/>
    <property type="match status" value="1"/>
</dbReference>
<feature type="compositionally biased region" description="Gly residues" evidence="1">
    <location>
        <begin position="472"/>
        <end position="486"/>
    </location>
</feature>
<evidence type="ECO:0000313" key="3">
    <source>
        <dbReference type="Proteomes" id="UP001500984"/>
    </source>
</evidence>
<feature type="compositionally biased region" description="Gly residues" evidence="1">
    <location>
        <begin position="96"/>
        <end position="113"/>
    </location>
</feature>
<dbReference type="RefSeq" id="WP_344337035.1">
    <property type="nucleotide sequence ID" value="NZ_BAAAPZ010000007.1"/>
</dbReference>
<reference evidence="2 3" key="1">
    <citation type="journal article" date="2019" name="Int. J. Syst. Evol. Microbiol.">
        <title>The Global Catalogue of Microorganisms (GCM) 10K type strain sequencing project: providing services to taxonomists for standard genome sequencing and annotation.</title>
        <authorList>
            <consortium name="The Broad Institute Genomics Platform"/>
            <consortium name="The Broad Institute Genome Sequencing Center for Infectious Disease"/>
            <person name="Wu L."/>
            <person name="Ma J."/>
        </authorList>
    </citation>
    <scope>NUCLEOTIDE SEQUENCE [LARGE SCALE GENOMIC DNA]</scope>
    <source>
        <strain evidence="2 3">JCM 15900</strain>
    </source>
</reference>
<protein>
    <submittedName>
        <fullName evidence="2">NAD(P)/FAD-dependent oxidoreductase</fullName>
    </submittedName>
</protein>
<dbReference type="InterPro" id="IPR036188">
    <property type="entry name" value="FAD/NAD-bd_sf"/>
</dbReference>
<dbReference type="Proteomes" id="UP001500984">
    <property type="component" value="Unassembled WGS sequence"/>
</dbReference>
<sequence>MTTAAVVGSGPNGLAAALTLAAAGHAVTVYEAADVPGGGTRSAELTLPGLLHDECSSHHPLGLDNEFARRFDLGRYGLEWGFTEIEYAHPLDAGGAGGRSAPSGGAGAGGAGRAGSTDRGRGAAVLRSVADTAATLGADGPAYRAFFGPVASRMPFVAEEFLRSMLHVPRHPWALAQLGMRAVLPASAAARLFRTEEARALWAGIAAHTFGPFDRPLSSAIGTSLGSAAHYWGWPVAKGGSQSIARAMIAALEAGGGRVETGRRIDDVRELDDADVIMLDTGPAETARIASHVLSRGTAEHLRRWRHGPAAFKLALAVDGGIPWDFEPASRAGTVHVSGTYAETARAERDAARGRMPERPFILLAQQYLADPGRARGSLVPIDCYAHVPQGYDGDATEAILGQLERFAPGLRERIVGQTALGTAQIERRNPNFTGGDILTGNKDPLQLVLGASPGPNPYRLLEGRSASGRGRAAGTGARAGAGARSGAGVLSTSVSDADAPGAAGAARTGAVRGDWARAARRPGMYLCSAATPPGPGAHGMCGYLAAQQAIEDLDRKRTAR</sequence>
<dbReference type="PRINTS" id="PR00419">
    <property type="entry name" value="ADXRDTASE"/>
</dbReference>
<name>A0ABN2WUS8_9MICO</name>
<accession>A0ABN2WUS8</accession>
<dbReference type="Gene3D" id="3.50.50.60">
    <property type="entry name" value="FAD/NAD(P)-binding domain"/>
    <property type="match status" value="1"/>
</dbReference>
<feature type="region of interest" description="Disordered" evidence="1">
    <location>
        <begin position="465"/>
        <end position="488"/>
    </location>
</feature>
<comment type="caution">
    <text evidence="2">The sequence shown here is derived from an EMBL/GenBank/DDBJ whole genome shotgun (WGS) entry which is preliminary data.</text>
</comment>
<organism evidence="2 3">
    <name type="scientific">Brevibacterium salitolerans</name>
    <dbReference type="NCBI Taxonomy" id="1403566"/>
    <lineage>
        <taxon>Bacteria</taxon>
        <taxon>Bacillati</taxon>
        <taxon>Actinomycetota</taxon>
        <taxon>Actinomycetes</taxon>
        <taxon>Micrococcales</taxon>
        <taxon>Brevibacteriaceae</taxon>
        <taxon>Brevibacterium</taxon>
    </lineage>
</organism>
<evidence type="ECO:0000256" key="1">
    <source>
        <dbReference type="SAM" id="MobiDB-lite"/>
    </source>
</evidence>
<proteinExistence type="predicted"/>
<gene>
    <name evidence="2" type="ORF">GCM10009823_19730</name>
</gene>
<dbReference type="Pfam" id="PF13450">
    <property type="entry name" value="NAD_binding_8"/>
    <property type="match status" value="1"/>
</dbReference>